<dbReference type="InterPro" id="IPR031165">
    <property type="entry name" value="GNAT_YJDJ"/>
</dbReference>
<accession>A0A3E1KC08</accession>
<dbReference type="Gene3D" id="3.40.630.30">
    <property type="match status" value="1"/>
</dbReference>
<keyword evidence="3" id="KW-1185">Reference proteome</keyword>
<dbReference type="PANTHER" id="PTHR31435">
    <property type="entry name" value="PROTEIN NATD1"/>
    <property type="match status" value="1"/>
</dbReference>
<feature type="domain" description="N-acetyltransferase" evidence="1">
    <location>
        <begin position="7"/>
        <end position="92"/>
    </location>
</feature>
<dbReference type="Proteomes" id="UP000260351">
    <property type="component" value="Unassembled WGS sequence"/>
</dbReference>
<dbReference type="InterPro" id="IPR045057">
    <property type="entry name" value="Gcn5-rel_NAT"/>
</dbReference>
<dbReference type="PANTHER" id="PTHR31435:SF9">
    <property type="entry name" value="PROTEIN NATD1"/>
    <property type="match status" value="1"/>
</dbReference>
<proteinExistence type="predicted"/>
<dbReference type="OrthoDB" id="9813275at2"/>
<organism evidence="2 3">
    <name type="scientific">Wenzhouxiangella sediminis</name>
    <dbReference type="NCBI Taxonomy" id="1792836"/>
    <lineage>
        <taxon>Bacteria</taxon>
        <taxon>Pseudomonadati</taxon>
        <taxon>Pseudomonadota</taxon>
        <taxon>Gammaproteobacteria</taxon>
        <taxon>Chromatiales</taxon>
        <taxon>Wenzhouxiangellaceae</taxon>
        <taxon>Wenzhouxiangella</taxon>
    </lineage>
</organism>
<comment type="caution">
    <text evidence="2">The sequence shown here is derived from an EMBL/GenBank/DDBJ whole genome shotgun (WGS) entry which is preliminary data.</text>
</comment>
<dbReference type="PROSITE" id="PS51729">
    <property type="entry name" value="GNAT_YJDJ"/>
    <property type="match status" value="1"/>
</dbReference>
<dbReference type="GO" id="GO:0016740">
    <property type="term" value="F:transferase activity"/>
    <property type="evidence" value="ECO:0007669"/>
    <property type="project" value="UniProtKB-KW"/>
</dbReference>
<evidence type="ECO:0000313" key="2">
    <source>
        <dbReference type="EMBL" id="RFF32262.1"/>
    </source>
</evidence>
<dbReference type="AlphaFoldDB" id="A0A3E1KC08"/>
<dbReference type="Pfam" id="PF14542">
    <property type="entry name" value="Acetyltransf_CG"/>
    <property type="match status" value="1"/>
</dbReference>
<evidence type="ECO:0000313" key="3">
    <source>
        <dbReference type="Proteomes" id="UP000260351"/>
    </source>
</evidence>
<dbReference type="EMBL" id="QUZK01000012">
    <property type="protein sequence ID" value="RFF32262.1"/>
    <property type="molecule type" value="Genomic_DNA"/>
</dbReference>
<dbReference type="InterPro" id="IPR016181">
    <property type="entry name" value="Acyl_CoA_acyltransferase"/>
</dbReference>
<name>A0A3E1KC08_9GAMM</name>
<evidence type="ECO:0000259" key="1">
    <source>
        <dbReference type="PROSITE" id="PS51729"/>
    </source>
</evidence>
<protein>
    <submittedName>
        <fullName evidence="2">N-acetyltransferase</fullName>
    </submittedName>
</protein>
<reference evidence="2 3" key="1">
    <citation type="submission" date="2018-08" db="EMBL/GenBank/DDBJ databases">
        <title>Wenzhouxiangella salilacus sp. nov., a novel bacterium isolated from a saline lake in Xinjiang Province, China.</title>
        <authorList>
            <person name="Han S."/>
        </authorList>
    </citation>
    <scope>NUCLEOTIDE SEQUENCE [LARGE SCALE GENOMIC DNA]</scope>
    <source>
        <strain evidence="2 3">XDB06</strain>
    </source>
</reference>
<dbReference type="SUPFAM" id="SSF55729">
    <property type="entry name" value="Acyl-CoA N-acyltransferases (Nat)"/>
    <property type="match status" value="1"/>
</dbReference>
<keyword evidence="2" id="KW-0808">Transferase</keyword>
<sequence length="92" mass="10640">MSTIDIQHNEERQRFEALVDNQLCVLEYVRDGNTVSMNHVRVPEAVGGRGIAGEITRYALDWARDKGLRVVANCPYVARWIERHPEYEQLLT</sequence>
<dbReference type="RefSeq" id="WP_116649444.1">
    <property type="nucleotide sequence ID" value="NZ_QUZK01000012.1"/>
</dbReference>
<gene>
    <name evidence="2" type="ORF">DZC52_02000</name>
</gene>